<dbReference type="EMBL" id="ML742029">
    <property type="protein sequence ID" value="KAE8154485.1"/>
    <property type="molecule type" value="Genomic_DNA"/>
</dbReference>
<gene>
    <name evidence="2" type="ORF">BDV25DRAFT_135919</name>
</gene>
<accession>A0A5N6U761</accession>
<feature type="compositionally biased region" description="Polar residues" evidence="1">
    <location>
        <begin position="232"/>
        <end position="254"/>
    </location>
</feature>
<name>A0A5N6U761_ASPAV</name>
<dbReference type="Proteomes" id="UP000325780">
    <property type="component" value="Unassembled WGS sequence"/>
</dbReference>
<feature type="region of interest" description="Disordered" evidence="1">
    <location>
        <begin position="143"/>
        <end position="163"/>
    </location>
</feature>
<feature type="compositionally biased region" description="Polar residues" evidence="1">
    <location>
        <begin position="1"/>
        <end position="24"/>
    </location>
</feature>
<feature type="compositionally biased region" description="Basic and acidic residues" evidence="1">
    <location>
        <begin position="50"/>
        <end position="70"/>
    </location>
</feature>
<sequence length="262" mass="28259">MNAAQSPETSTEAKSTRITITSAPSAEPTVINITINCANHLQISDQESETEAKDQPKVKAEPEAEPNVPKDYHAMTRLELHNELNTLTLAIERARGEFSKRSNEMTLLLRHLDARAGILDMGTRNGQDWRQLWNGQILTSPAIGSPIATSSPEHPSPVTGSPEPVNHAASPVMPTPGSTLTNSITGQWGHGLAHPHSTYGHPYTHSTAVRSPAAYSARTTSLAAGNWRTEDQMSGAQSENTAQGSSEWENSYYGQGNVGDAW</sequence>
<keyword evidence="3" id="KW-1185">Reference proteome</keyword>
<evidence type="ECO:0000256" key="1">
    <source>
        <dbReference type="SAM" id="MobiDB-lite"/>
    </source>
</evidence>
<evidence type="ECO:0000313" key="3">
    <source>
        <dbReference type="Proteomes" id="UP000325780"/>
    </source>
</evidence>
<feature type="region of interest" description="Disordered" evidence="1">
    <location>
        <begin position="44"/>
        <end position="70"/>
    </location>
</feature>
<dbReference type="AlphaFoldDB" id="A0A5N6U761"/>
<proteinExistence type="predicted"/>
<feature type="region of interest" description="Disordered" evidence="1">
    <location>
        <begin position="1"/>
        <end position="25"/>
    </location>
</feature>
<feature type="region of interest" description="Disordered" evidence="1">
    <location>
        <begin position="226"/>
        <end position="262"/>
    </location>
</feature>
<evidence type="ECO:0000313" key="2">
    <source>
        <dbReference type="EMBL" id="KAE8154485.1"/>
    </source>
</evidence>
<organism evidence="2 3">
    <name type="scientific">Aspergillus avenaceus</name>
    <dbReference type="NCBI Taxonomy" id="36643"/>
    <lineage>
        <taxon>Eukaryota</taxon>
        <taxon>Fungi</taxon>
        <taxon>Dikarya</taxon>
        <taxon>Ascomycota</taxon>
        <taxon>Pezizomycotina</taxon>
        <taxon>Eurotiomycetes</taxon>
        <taxon>Eurotiomycetidae</taxon>
        <taxon>Eurotiales</taxon>
        <taxon>Aspergillaceae</taxon>
        <taxon>Aspergillus</taxon>
        <taxon>Aspergillus subgen. Circumdati</taxon>
    </lineage>
</organism>
<protein>
    <submittedName>
        <fullName evidence="2">Uncharacterized protein</fullName>
    </submittedName>
</protein>
<reference evidence="2 3" key="1">
    <citation type="submission" date="2019-04" db="EMBL/GenBank/DDBJ databases">
        <title>Friends and foes A comparative genomics study of 23 Aspergillus species from section Flavi.</title>
        <authorList>
            <consortium name="DOE Joint Genome Institute"/>
            <person name="Kjaerbolling I."/>
            <person name="Vesth T."/>
            <person name="Frisvad J.C."/>
            <person name="Nybo J.L."/>
            <person name="Theobald S."/>
            <person name="Kildgaard S."/>
            <person name="Isbrandt T."/>
            <person name="Kuo A."/>
            <person name="Sato A."/>
            <person name="Lyhne E.K."/>
            <person name="Kogle M.E."/>
            <person name="Wiebenga A."/>
            <person name="Kun R.S."/>
            <person name="Lubbers R.J."/>
            <person name="Makela M.R."/>
            <person name="Barry K."/>
            <person name="Chovatia M."/>
            <person name="Clum A."/>
            <person name="Daum C."/>
            <person name="Haridas S."/>
            <person name="He G."/>
            <person name="LaButti K."/>
            <person name="Lipzen A."/>
            <person name="Mondo S."/>
            <person name="Riley R."/>
            <person name="Salamov A."/>
            <person name="Simmons B.A."/>
            <person name="Magnuson J.K."/>
            <person name="Henrissat B."/>
            <person name="Mortensen U.H."/>
            <person name="Larsen T.O."/>
            <person name="Devries R.P."/>
            <person name="Grigoriev I.V."/>
            <person name="Machida M."/>
            <person name="Baker S.E."/>
            <person name="Andersen M.R."/>
        </authorList>
    </citation>
    <scope>NUCLEOTIDE SEQUENCE [LARGE SCALE GENOMIC DNA]</scope>
    <source>
        <strain evidence="2 3">IBT 18842</strain>
    </source>
</reference>